<dbReference type="InterPro" id="IPR046960">
    <property type="entry name" value="PPR_At4g14850-like_plant"/>
</dbReference>
<dbReference type="InterPro" id="IPR011990">
    <property type="entry name" value="TPR-like_helical_dom_sf"/>
</dbReference>
<proteinExistence type="predicted"/>
<evidence type="ECO:0000313" key="2">
    <source>
        <dbReference type="Proteomes" id="UP000594638"/>
    </source>
</evidence>
<dbReference type="PANTHER" id="PTHR47926">
    <property type="entry name" value="PENTATRICOPEPTIDE REPEAT-CONTAINING PROTEIN"/>
    <property type="match status" value="1"/>
</dbReference>
<dbReference type="PANTHER" id="PTHR47926:SF533">
    <property type="entry name" value="DYW DOMAIN-CONTAINING PROTEIN"/>
    <property type="match status" value="1"/>
</dbReference>
<dbReference type="OrthoDB" id="912794at2759"/>
<keyword evidence="2" id="KW-1185">Reference proteome</keyword>
<reference evidence="1 2" key="1">
    <citation type="submission" date="2019-12" db="EMBL/GenBank/DDBJ databases">
        <authorList>
            <person name="Alioto T."/>
            <person name="Alioto T."/>
            <person name="Gomez Garrido J."/>
        </authorList>
    </citation>
    <scope>NUCLEOTIDE SEQUENCE [LARGE SCALE GENOMIC DNA]</scope>
</reference>
<dbReference type="Gene3D" id="1.25.40.10">
    <property type="entry name" value="Tetratricopeptide repeat domain"/>
    <property type="match status" value="1"/>
</dbReference>
<sequence>MECDDFCLGIEVLKLIEEMQLDSARPDYVTFVNVLSGCSHTGLVGRGWEYIKLMSNKFGEAPRVEHHACMVDLLGEAGKLYEAKNLLNQLQLRMVQQGESRETREYAASFSYIRHLLHKVLETGNTEFLDAAGIWKQKWGMWR</sequence>
<dbReference type="EMBL" id="CACTIH010003717">
    <property type="protein sequence ID" value="CAA2983067.1"/>
    <property type="molecule type" value="Genomic_DNA"/>
</dbReference>
<gene>
    <name evidence="1" type="ORF">OLEA9_A096862</name>
</gene>
<protein>
    <submittedName>
        <fullName evidence="1">Pentatricopeptide repeat-containing At2g33680</fullName>
    </submittedName>
</protein>
<dbReference type="Proteomes" id="UP000594638">
    <property type="component" value="Unassembled WGS sequence"/>
</dbReference>
<name>A0A8S0RVJ8_OLEEU</name>
<evidence type="ECO:0000313" key="1">
    <source>
        <dbReference type="EMBL" id="CAA2983067.1"/>
    </source>
</evidence>
<dbReference type="GO" id="GO:0003723">
    <property type="term" value="F:RNA binding"/>
    <property type="evidence" value="ECO:0007669"/>
    <property type="project" value="InterPro"/>
</dbReference>
<accession>A0A8S0RVJ8</accession>
<comment type="caution">
    <text evidence="1">The sequence shown here is derived from an EMBL/GenBank/DDBJ whole genome shotgun (WGS) entry which is preliminary data.</text>
</comment>
<dbReference type="AlphaFoldDB" id="A0A8S0RVJ8"/>
<dbReference type="GO" id="GO:0009451">
    <property type="term" value="P:RNA modification"/>
    <property type="evidence" value="ECO:0007669"/>
    <property type="project" value="InterPro"/>
</dbReference>
<dbReference type="Gramene" id="OE9A096862T1">
    <property type="protein sequence ID" value="OE9A096862C1"/>
    <property type="gene ID" value="OE9A096862"/>
</dbReference>
<organism evidence="1 2">
    <name type="scientific">Olea europaea subsp. europaea</name>
    <dbReference type="NCBI Taxonomy" id="158383"/>
    <lineage>
        <taxon>Eukaryota</taxon>
        <taxon>Viridiplantae</taxon>
        <taxon>Streptophyta</taxon>
        <taxon>Embryophyta</taxon>
        <taxon>Tracheophyta</taxon>
        <taxon>Spermatophyta</taxon>
        <taxon>Magnoliopsida</taxon>
        <taxon>eudicotyledons</taxon>
        <taxon>Gunneridae</taxon>
        <taxon>Pentapetalae</taxon>
        <taxon>asterids</taxon>
        <taxon>lamiids</taxon>
        <taxon>Lamiales</taxon>
        <taxon>Oleaceae</taxon>
        <taxon>Oleeae</taxon>
        <taxon>Olea</taxon>
    </lineage>
</organism>